<evidence type="ECO:0000259" key="1">
    <source>
        <dbReference type="Pfam" id="PF05239"/>
    </source>
</evidence>
<protein>
    <submittedName>
        <fullName evidence="2">Photosystem reaction center subunit H</fullName>
    </submittedName>
</protein>
<dbReference type="InterPro" id="IPR011033">
    <property type="entry name" value="PRC_barrel-like_sf"/>
</dbReference>
<sequence length="148" mass="17034">MKISFSILKNKPVLNLDNKITGKVEDMLLRDDKVIGFKVRVKNSFKIPSCAYVPTEDIESINNQLMIVRSIHTSIDSLPFLKAQEIFLKEVIDENGFLIGIVIDIVFDSDNFKITEYQVSESIWSYIKNKKIILSPEEIILRENKILS</sequence>
<feature type="domain" description="PRC-barrel" evidence="1">
    <location>
        <begin position="83"/>
        <end position="146"/>
    </location>
</feature>
<dbReference type="Gene3D" id="2.30.30.240">
    <property type="entry name" value="PRC-barrel domain"/>
    <property type="match status" value="1"/>
</dbReference>
<reference evidence="2" key="1">
    <citation type="journal article" date="2020" name="mSystems">
        <title>Genome- and Community-Level Interaction Insights into Carbon Utilization and Element Cycling Functions of Hydrothermarchaeota in Hydrothermal Sediment.</title>
        <authorList>
            <person name="Zhou Z."/>
            <person name="Liu Y."/>
            <person name="Xu W."/>
            <person name="Pan J."/>
            <person name="Luo Z.H."/>
            <person name="Li M."/>
        </authorList>
    </citation>
    <scope>NUCLEOTIDE SEQUENCE [LARGE SCALE GENOMIC DNA]</scope>
    <source>
        <strain evidence="2">SpSt-102</strain>
    </source>
</reference>
<proteinExistence type="predicted"/>
<dbReference type="InterPro" id="IPR027275">
    <property type="entry name" value="PRC-brl_dom"/>
</dbReference>
<accession>A0A7C5V3J4</accession>
<feature type="domain" description="PRC-barrel" evidence="1">
    <location>
        <begin position="5"/>
        <end position="67"/>
    </location>
</feature>
<dbReference type="AlphaFoldDB" id="A0A7C5V3J4"/>
<dbReference type="SUPFAM" id="SSF50346">
    <property type="entry name" value="PRC-barrel domain"/>
    <property type="match status" value="2"/>
</dbReference>
<gene>
    <name evidence="2" type="ORF">ENL71_03070</name>
</gene>
<evidence type="ECO:0000313" key="2">
    <source>
        <dbReference type="EMBL" id="HHS01503.1"/>
    </source>
</evidence>
<name>A0A7C5V3J4_9FIRM</name>
<comment type="caution">
    <text evidence="2">The sequence shown here is derived from an EMBL/GenBank/DDBJ whole genome shotgun (WGS) entry which is preliminary data.</text>
</comment>
<organism evidence="2">
    <name type="scientific">Caldicellulosiruptor owensensis</name>
    <dbReference type="NCBI Taxonomy" id="55205"/>
    <lineage>
        <taxon>Bacteria</taxon>
        <taxon>Bacillati</taxon>
        <taxon>Bacillota</taxon>
        <taxon>Bacillota incertae sedis</taxon>
        <taxon>Caldicellulosiruptorales</taxon>
        <taxon>Caldicellulosiruptoraceae</taxon>
        <taxon>Caldicellulosiruptor</taxon>
    </lineage>
</organism>
<dbReference type="EMBL" id="DRUZ01000037">
    <property type="protein sequence ID" value="HHS01503.1"/>
    <property type="molecule type" value="Genomic_DNA"/>
</dbReference>
<dbReference type="Pfam" id="PF05239">
    <property type="entry name" value="PRC"/>
    <property type="match status" value="2"/>
</dbReference>